<dbReference type="SUPFAM" id="SSF53850">
    <property type="entry name" value="Periplasmic binding protein-like II"/>
    <property type="match status" value="1"/>
</dbReference>
<evidence type="ECO:0000313" key="4">
    <source>
        <dbReference type="Proteomes" id="UP001385892"/>
    </source>
</evidence>
<dbReference type="RefSeq" id="WP_340346883.1">
    <property type="nucleotide sequence ID" value="NZ_JBBKZT010000021.1"/>
</dbReference>
<keyword evidence="2" id="KW-1133">Transmembrane helix</keyword>
<dbReference type="Pfam" id="PF03401">
    <property type="entry name" value="TctC"/>
    <property type="match status" value="1"/>
</dbReference>
<evidence type="ECO:0000256" key="2">
    <source>
        <dbReference type="SAM" id="Phobius"/>
    </source>
</evidence>
<dbReference type="Proteomes" id="UP001385892">
    <property type="component" value="Unassembled WGS sequence"/>
</dbReference>
<gene>
    <name evidence="3" type="ORF">WKW82_32035</name>
</gene>
<dbReference type="InterPro" id="IPR042100">
    <property type="entry name" value="Bug_dom1"/>
</dbReference>
<accession>A0ABU8WV67</accession>
<dbReference type="PANTHER" id="PTHR42928">
    <property type="entry name" value="TRICARBOXYLATE-BINDING PROTEIN"/>
    <property type="match status" value="1"/>
</dbReference>
<evidence type="ECO:0000313" key="3">
    <source>
        <dbReference type="EMBL" id="MEJ8851304.1"/>
    </source>
</evidence>
<keyword evidence="4" id="KW-1185">Reference proteome</keyword>
<reference evidence="3 4" key="1">
    <citation type="submission" date="2024-03" db="EMBL/GenBank/DDBJ databases">
        <title>Novel species of the genus Variovorax.</title>
        <authorList>
            <person name="Liu Q."/>
            <person name="Xin Y.-H."/>
        </authorList>
    </citation>
    <scope>NUCLEOTIDE SEQUENCE [LARGE SCALE GENOMIC DNA]</scope>
    <source>
        <strain evidence="3 4">KACC 18900</strain>
    </source>
</reference>
<evidence type="ECO:0000256" key="1">
    <source>
        <dbReference type="ARBA" id="ARBA00006987"/>
    </source>
</evidence>
<feature type="transmembrane region" description="Helical" evidence="2">
    <location>
        <begin position="39"/>
        <end position="58"/>
    </location>
</feature>
<sequence length="361" mass="37772">MNTNRHNALLVPAPATAGHGLVQTAVSRSNPLPHRRSRVILSALIAGAGLLTGGIAAAQDYPAKTITIVVPFSAGGGVDNIARLLAEQLRTTLKQTIVIDNKPGASGMLGAQAVVKAAPDGYTLLLGSAGETAINPFVYKGRMQYAPEKDLAPITLVTRVPNVLVANPSLPVKNVEELIAYAKKNPGKLSYATSGVGNPQHLNGELFASLAGIQMNHIPYKGSAGQLVDVAGGNVDLSFVSMAGATPFIKGGRLKALAVTSAKRASFAPDIPTIAEYKPMAAYNLDNWFGLFAPAKTPADVQQKLNAAVTQALRDPALAKKLNDQGGEPAPMTIDQFRAFIKAESVQYGRIVEAAKITPEN</sequence>
<keyword evidence="2" id="KW-0812">Transmembrane</keyword>
<dbReference type="PIRSF" id="PIRSF017082">
    <property type="entry name" value="YflP"/>
    <property type="match status" value="1"/>
</dbReference>
<dbReference type="PANTHER" id="PTHR42928:SF5">
    <property type="entry name" value="BLR1237 PROTEIN"/>
    <property type="match status" value="1"/>
</dbReference>
<proteinExistence type="inferred from homology"/>
<name>A0ABU8WV67_9BURK</name>
<dbReference type="EMBL" id="JBBKZT010000021">
    <property type="protein sequence ID" value="MEJ8851304.1"/>
    <property type="molecule type" value="Genomic_DNA"/>
</dbReference>
<dbReference type="InterPro" id="IPR005064">
    <property type="entry name" value="BUG"/>
</dbReference>
<dbReference type="Gene3D" id="3.40.190.10">
    <property type="entry name" value="Periplasmic binding protein-like II"/>
    <property type="match status" value="1"/>
</dbReference>
<organism evidence="3 4">
    <name type="scientific">Variovorax rhizosphaerae</name>
    <dbReference type="NCBI Taxonomy" id="1836200"/>
    <lineage>
        <taxon>Bacteria</taxon>
        <taxon>Pseudomonadati</taxon>
        <taxon>Pseudomonadota</taxon>
        <taxon>Betaproteobacteria</taxon>
        <taxon>Burkholderiales</taxon>
        <taxon>Comamonadaceae</taxon>
        <taxon>Variovorax</taxon>
    </lineage>
</organism>
<dbReference type="CDD" id="cd13578">
    <property type="entry name" value="PBP2_Bug27"/>
    <property type="match status" value="1"/>
</dbReference>
<comment type="caution">
    <text evidence="3">The sequence shown here is derived from an EMBL/GenBank/DDBJ whole genome shotgun (WGS) entry which is preliminary data.</text>
</comment>
<dbReference type="Gene3D" id="3.40.190.150">
    <property type="entry name" value="Bordetella uptake gene, domain 1"/>
    <property type="match status" value="1"/>
</dbReference>
<comment type="similarity">
    <text evidence="1">Belongs to the UPF0065 (bug) family.</text>
</comment>
<keyword evidence="2" id="KW-0472">Membrane</keyword>
<protein>
    <submittedName>
        <fullName evidence="3">Tripartite tricarboxylate transporter substrate binding protein</fullName>
    </submittedName>
</protein>